<dbReference type="PROSITE" id="PS50109">
    <property type="entry name" value="HIS_KIN"/>
    <property type="match status" value="1"/>
</dbReference>
<dbReference type="FunFam" id="1.10.287.130:FF:000008">
    <property type="entry name" value="Two-component sensor histidine kinase"/>
    <property type="match status" value="1"/>
</dbReference>
<dbReference type="InterPro" id="IPR004358">
    <property type="entry name" value="Sig_transdc_His_kin-like_C"/>
</dbReference>
<evidence type="ECO:0000259" key="16">
    <source>
        <dbReference type="PROSITE" id="PS50885"/>
    </source>
</evidence>
<dbReference type="GO" id="GO:0005886">
    <property type="term" value="C:plasma membrane"/>
    <property type="evidence" value="ECO:0007669"/>
    <property type="project" value="UniProtKB-SubCell"/>
</dbReference>
<dbReference type="Gene3D" id="6.10.340.10">
    <property type="match status" value="1"/>
</dbReference>
<dbReference type="SUPFAM" id="SSF47384">
    <property type="entry name" value="Homodimeric domain of signal transducing histidine kinase"/>
    <property type="match status" value="1"/>
</dbReference>
<dbReference type="PANTHER" id="PTHR42878:SF7">
    <property type="entry name" value="SENSOR HISTIDINE KINASE GLRK"/>
    <property type="match status" value="1"/>
</dbReference>
<organism evidence="17 18">
    <name type="scientific">Desulfoscipio gibsoniae DSM 7213</name>
    <dbReference type="NCBI Taxonomy" id="767817"/>
    <lineage>
        <taxon>Bacteria</taxon>
        <taxon>Bacillati</taxon>
        <taxon>Bacillota</taxon>
        <taxon>Clostridia</taxon>
        <taxon>Eubacteriales</taxon>
        <taxon>Desulfallaceae</taxon>
        <taxon>Desulfoscipio</taxon>
    </lineage>
</organism>
<dbReference type="Gene3D" id="1.10.287.130">
    <property type="match status" value="1"/>
</dbReference>
<dbReference type="InterPro" id="IPR036890">
    <property type="entry name" value="HATPase_C_sf"/>
</dbReference>
<evidence type="ECO:0000256" key="10">
    <source>
        <dbReference type="ARBA" id="ARBA00023012"/>
    </source>
</evidence>
<reference evidence="17 18" key="1">
    <citation type="submission" date="2012-01" db="EMBL/GenBank/DDBJ databases">
        <title>Complete sequence of Desulfotomaculum gibsoniae DSM 7213.</title>
        <authorList>
            <consortium name="US DOE Joint Genome Institute"/>
            <person name="Lucas S."/>
            <person name="Han J."/>
            <person name="Lapidus A."/>
            <person name="Cheng J.-F."/>
            <person name="Goodwin L."/>
            <person name="Pitluck S."/>
            <person name="Peters L."/>
            <person name="Ovchinnikova G."/>
            <person name="Teshima H."/>
            <person name="Detter J.C."/>
            <person name="Han C."/>
            <person name="Tapia R."/>
            <person name="Land M."/>
            <person name="Hauser L."/>
            <person name="Kyrpides N."/>
            <person name="Ivanova N."/>
            <person name="Pagani I."/>
            <person name="Parshina S."/>
            <person name="Plugge C."/>
            <person name="Muyzer G."/>
            <person name="Kuever J."/>
            <person name="Ivanova A."/>
            <person name="Nazina T."/>
            <person name="Klenk H.-P."/>
            <person name="Brambilla E."/>
            <person name="Spring S."/>
            <person name="Stams A.F."/>
            <person name="Woyke T."/>
        </authorList>
    </citation>
    <scope>NUCLEOTIDE SEQUENCE [LARGE SCALE GENOMIC DNA]</scope>
    <source>
        <strain evidence="17 18">DSM 7213</strain>
    </source>
</reference>
<dbReference type="SUPFAM" id="SSF55874">
    <property type="entry name" value="ATPase domain of HSP90 chaperone/DNA topoisomerase II/histidine kinase"/>
    <property type="match status" value="1"/>
</dbReference>
<keyword evidence="11 13" id="KW-0472">Membrane</keyword>
<evidence type="ECO:0000259" key="15">
    <source>
        <dbReference type="PROSITE" id="PS50113"/>
    </source>
</evidence>
<comment type="catalytic activity">
    <reaction evidence="1">
        <text>ATP + protein L-histidine = ADP + protein N-phospho-L-histidine.</text>
        <dbReference type="EC" id="2.7.13.3"/>
    </reaction>
</comment>
<evidence type="ECO:0000313" key="17">
    <source>
        <dbReference type="EMBL" id="AGL00522.1"/>
    </source>
</evidence>
<keyword evidence="13" id="KW-0812">Transmembrane</keyword>
<evidence type="ECO:0000313" key="18">
    <source>
        <dbReference type="Proteomes" id="UP000013520"/>
    </source>
</evidence>
<dbReference type="EMBL" id="CP003273">
    <property type="protein sequence ID" value="AGL00522.1"/>
    <property type="molecule type" value="Genomic_DNA"/>
</dbReference>
<dbReference type="FunFam" id="3.30.565.10:FF:000006">
    <property type="entry name" value="Sensor histidine kinase WalK"/>
    <property type="match status" value="1"/>
</dbReference>
<keyword evidence="18" id="KW-1185">Reference proteome</keyword>
<dbReference type="GO" id="GO:0005524">
    <property type="term" value="F:ATP binding"/>
    <property type="evidence" value="ECO:0007669"/>
    <property type="project" value="UniProtKB-KW"/>
</dbReference>
<dbReference type="InterPro" id="IPR036097">
    <property type="entry name" value="HisK_dim/P_sf"/>
</dbReference>
<dbReference type="CDD" id="cd00082">
    <property type="entry name" value="HisKA"/>
    <property type="match status" value="1"/>
</dbReference>
<gene>
    <name evidence="17" type="ORF">Desgi_0982</name>
</gene>
<keyword evidence="10" id="KW-0902">Two-component regulatory system</keyword>
<dbReference type="Gene3D" id="3.30.565.10">
    <property type="entry name" value="Histidine kinase-like ATPase, C-terminal domain"/>
    <property type="match status" value="1"/>
</dbReference>
<dbReference type="AlphaFoldDB" id="R4KFV8"/>
<dbReference type="InterPro" id="IPR005467">
    <property type="entry name" value="His_kinase_dom"/>
</dbReference>
<sequence>MFNSLFSKLISTYIIVILITLLVLGVAMSYLLGDYYYSAVEQELLSESRELAEMIAENTGQNSISPSVMDVLNRFRENRVFLISKENLMLMANGKFISDPPGNPPGNPYNDLTNDPPLPPDGSRNVPPGVKSNIPPNDPRNDPRYIRLDPLDAQLLLEGKSITRRGNLSRSDQVIFAVVPVLVNDEVNGALFSSAPLANITEAVEAVRGIMLIAAVPALLLAALIGLLISRSLARPLHRLNEATVQIAGGDYRQRVEIISGDEIGQLAQNFNQMALSLEETVGALAREKGKIESILANMAEGVLAVDNDNRVILLNRQAINTLGSPQNHQLTAQHKIPQSISEDNQQTAGLSTQPGAEVIVHNQLKELFAAVLASGESRSEEYTPDCGHTFIQAHVSLLNDQDGNSFGAVGVLQDITEIKKLDQLRQDFVANVSHELRTPMTSVQGYIEAMLDSAIPIEERDKYLAVIYRETLRLNKLIYDLLDLSLIESHGEKWELNEIDIPELVGQVLLKLQPLMYKHQVTVDSRFTGQLPLVPGDEDRIEQVIFNLLDNAIKFSPSGGVVTLRAEEENDLIKVSITDQGAGIPAEDMEHIWERFHRVEKSRSRALGGTGLGLAIVKQIVEAHGGTVNVHSVVGQGSTFSFTLPANLVGKHGDGSLASF</sequence>
<feature type="region of interest" description="Disordered" evidence="12">
    <location>
        <begin position="99"/>
        <end position="144"/>
    </location>
</feature>
<dbReference type="GO" id="GO:0000156">
    <property type="term" value="F:phosphorelay response regulator activity"/>
    <property type="evidence" value="ECO:0007669"/>
    <property type="project" value="TreeGrafter"/>
</dbReference>
<dbReference type="PROSITE" id="PS50113">
    <property type="entry name" value="PAC"/>
    <property type="match status" value="1"/>
</dbReference>
<comment type="subcellular location">
    <subcellularLocation>
        <location evidence="2">Cell membrane</location>
    </subcellularLocation>
</comment>
<dbReference type="InterPro" id="IPR003661">
    <property type="entry name" value="HisK_dim/P_dom"/>
</dbReference>
<feature type="transmembrane region" description="Helical" evidence="13">
    <location>
        <begin position="12"/>
        <end position="32"/>
    </location>
</feature>
<dbReference type="InterPro" id="IPR003594">
    <property type="entry name" value="HATPase_dom"/>
</dbReference>
<feature type="domain" description="Histidine kinase" evidence="14">
    <location>
        <begin position="432"/>
        <end position="649"/>
    </location>
</feature>
<evidence type="ECO:0000256" key="11">
    <source>
        <dbReference type="ARBA" id="ARBA00023136"/>
    </source>
</evidence>
<accession>R4KFV8</accession>
<dbReference type="PANTHER" id="PTHR42878">
    <property type="entry name" value="TWO-COMPONENT HISTIDINE KINASE"/>
    <property type="match status" value="1"/>
</dbReference>
<dbReference type="SUPFAM" id="SSF55785">
    <property type="entry name" value="PYP-like sensor domain (PAS domain)"/>
    <property type="match status" value="1"/>
</dbReference>
<dbReference type="OrthoDB" id="9813151at2"/>
<dbReference type="CDD" id="cd00075">
    <property type="entry name" value="HATPase"/>
    <property type="match status" value="1"/>
</dbReference>
<feature type="domain" description="HAMP" evidence="16">
    <location>
        <begin position="231"/>
        <end position="283"/>
    </location>
</feature>
<evidence type="ECO:0000259" key="14">
    <source>
        <dbReference type="PROSITE" id="PS50109"/>
    </source>
</evidence>
<dbReference type="SMART" id="SM00388">
    <property type="entry name" value="HisKA"/>
    <property type="match status" value="1"/>
</dbReference>
<evidence type="ECO:0000256" key="6">
    <source>
        <dbReference type="ARBA" id="ARBA00022679"/>
    </source>
</evidence>
<dbReference type="SMART" id="SM00387">
    <property type="entry name" value="HATPase_c"/>
    <property type="match status" value="1"/>
</dbReference>
<evidence type="ECO:0000256" key="5">
    <source>
        <dbReference type="ARBA" id="ARBA00022553"/>
    </source>
</evidence>
<dbReference type="GO" id="GO:0000155">
    <property type="term" value="F:phosphorelay sensor kinase activity"/>
    <property type="evidence" value="ECO:0007669"/>
    <property type="project" value="InterPro"/>
</dbReference>
<dbReference type="InterPro" id="IPR035965">
    <property type="entry name" value="PAS-like_dom_sf"/>
</dbReference>
<keyword evidence="6" id="KW-0808">Transferase</keyword>
<dbReference type="EC" id="2.7.13.3" evidence="3"/>
<proteinExistence type="predicted"/>
<dbReference type="InterPro" id="IPR003660">
    <property type="entry name" value="HAMP_dom"/>
</dbReference>
<dbReference type="GO" id="GO:0030295">
    <property type="term" value="F:protein kinase activator activity"/>
    <property type="evidence" value="ECO:0007669"/>
    <property type="project" value="TreeGrafter"/>
</dbReference>
<dbReference type="CDD" id="cd06225">
    <property type="entry name" value="HAMP"/>
    <property type="match status" value="1"/>
</dbReference>
<dbReference type="HOGENOM" id="CLU_000445_89_2_9"/>
<evidence type="ECO:0000256" key="4">
    <source>
        <dbReference type="ARBA" id="ARBA00022475"/>
    </source>
</evidence>
<dbReference type="KEGG" id="dgi:Desgi_0982"/>
<dbReference type="InterPro" id="IPR000700">
    <property type="entry name" value="PAS-assoc_C"/>
</dbReference>
<evidence type="ECO:0000256" key="12">
    <source>
        <dbReference type="SAM" id="MobiDB-lite"/>
    </source>
</evidence>
<dbReference type="eggNOG" id="COG5002">
    <property type="taxonomic scope" value="Bacteria"/>
</dbReference>
<dbReference type="PRINTS" id="PR00344">
    <property type="entry name" value="BCTRLSENSOR"/>
</dbReference>
<dbReference type="PROSITE" id="PS50885">
    <property type="entry name" value="HAMP"/>
    <property type="match status" value="1"/>
</dbReference>
<dbReference type="RefSeq" id="WP_006521178.1">
    <property type="nucleotide sequence ID" value="NC_021184.1"/>
</dbReference>
<protein>
    <recommendedName>
        <fullName evidence="3">histidine kinase</fullName>
        <ecNumber evidence="3">2.7.13.3</ecNumber>
    </recommendedName>
</protein>
<evidence type="ECO:0000256" key="3">
    <source>
        <dbReference type="ARBA" id="ARBA00012438"/>
    </source>
</evidence>
<evidence type="ECO:0000256" key="2">
    <source>
        <dbReference type="ARBA" id="ARBA00004236"/>
    </source>
</evidence>
<dbReference type="InterPro" id="IPR050351">
    <property type="entry name" value="BphY/WalK/GraS-like"/>
</dbReference>
<name>R4KFV8_9FIRM</name>
<evidence type="ECO:0000256" key="9">
    <source>
        <dbReference type="ARBA" id="ARBA00022840"/>
    </source>
</evidence>
<dbReference type="Pfam" id="PF00512">
    <property type="entry name" value="HisKA"/>
    <property type="match status" value="1"/>
</dbReference>
<dbReference type="Proteomes" id="UP000013520">
    <property type="component" value="Chromosome"/>
</dbReference>
<keyword evidence="4" id="KW-1003">Cell membrane</keyword>
<dbReference type="SMART" id="SM00304">
    <property type="entry name" value="HAMP"/>
    <property type="match status" value="1"/>
</dbReference>
<dbReference type="STRING" id="767817.Desgi_0982"/>
<dbReference type="Pfam" id="PF02518">
    <property type="entry name" value="HATPase_c"/>
    <property type="match status" value="1"/>
</dbReference>
<keyword evidence="7" id="KW-0547">Nucleotide-binding</keyword>
<keyword evidence="5" id="KW-0597">Phosphoprotein</keyword>
<keyword evidence="9" id="KW-0067">ATP-binding</keyword>
<evidence type="ECO:0000256" key="1">
    <source>
        <dbReference type="ARBA" id="ARBA00000085"/>
    </source>
</evidence>
<dbReference type="Pfam" id="PF00672">
    <property type="entry name" value="HAMP"/>
    <property type="match status" value="1"/>
</dbReference>
<keyword evidence="8 17" id="KW-0418">Kinase</keyword>
<evidence type="ECO:0000256" key="13">
    <source>
        <dbReference type="SAM" id="Phobius"/>
    </source>
</evidence>
<keyword evidence="13" id="KW-1133">Transmembrane helix</keyword>
<evidence type="ECO:0000256" key="8">
    <source>
        <dbReference type="ARBA" id="ARBA00022777"/>
    </source>
</evidence>
<evidence type="ECO:0000256" key="7">
    <source>
        <dbReference type="ARBA" id="ARBA00022741"/>
    </source>
</evidence>
<feature type="transmembrane region" description="Helical" evidence="13">
    <location>
        <begin position="209"/>
        <end position="229"/>
    </location>
</feature>
<dbReference type="Gene3D" id="3.30.450.20">
    <property type="entry name" value="PAS domain"/>
    <property type="match status" value="1"/>
</dbReference>
<dbReference type="GO" id="GO:0007234">
    <property type="term" value="P:osmosensory signaling via phosphorelay pathway"/>
    <property type="evidence" value="ECO:0007669"/>
    <property type="project" value="TreeGrafter"/>
</dbReference>
<dbReference type="SUPFAM" id="SSF158472">
    <property type="entry name" value="HAMP domain-like"/>
    <property type="match status" value="1"/>
</dbReference>
<feature type="domain" description="PAC" evidence="15">
    <location>
        <begin position="374"/>
        <end position="428"/>
    </location>
</feature>